<gene>
    <name evidence="2" type="ORF">EBI00_15720</name>
</gene>
<dbReference type="CDD" id="cd02198">
    <property type="entry name" value="YjgH_like"/>
    <property type="match status" value="1"/>
</dbReference>
<reference evidence="2 3" key="1">
    <citation type="journal article" date="2012" name="Int. J. Syst. Evol. Microbiol.">
        <title>Marinomonas hwangdonensis sp. nov., isolated from seawater.</title>
        <authorList>
            <person name="Jung Y.T."/>
            <person name="Oh T.K."/>
            <person name="Yoon J.H."/>
        </authorList>
    </citation>
    <scope>NUCLEOTIDE SEQUENCE [LARGE SCALE GENOMIC DNA]</scope>
    <source>
        <strain evidence="2 3">HDW-15</strain>
    </source>
</reference>
<keyword evidence="3" id="KW-1185">Reference proteome</keyword>
<dbReference type="InterPro" id="IPR038743">
    <property type="entry name" value="YjgH-like"/>
</dbReference>
<dbReference type="EMBL" id="RIZG01000017">
    <property type="protein sequence ID" value="RNF47173.1"/>
    <property type="molecule type" value="Genomic_DNA"/>
</dbReference>
<organism evidence="2 3">
    <name type="scientific">Marinomonas hwangdonensis</name>
    <dbReference type="NCBI Taxonomy" id="1053647"/>
    <lineage>
        <taxon>Bacteria</taxon>
        <taxon>Pseudomonadati</taxon>
        <taxon>Pseudomonadota</taxon>
        <taxon>Gammaproteobacteria</taxon>
        <taxon>Oceanospirillales</taxon>
        <taxon>Oceanospirillaceae</taxon>
        <taxon>Marinomonas</taxon>
    </lineage>
</organism>
<dbReference type="InterPro" id="IPR035959">
    <property type="entry name" value="RutC-like_sf"/>
</dbReference>
<dbReference type="PANTHER" id="PTHR11803">
    <property type="entry name" value="2-IMINOBUTANOATE/2-IMINOPROPANOATE DEAMINASE RIDA"/>
    <property type="match status" value="1"/>
</dbReference>
<comment type="caution">
    <text evidence="2">The sequence shown here is derived from an EMBL/GenBank/DDBJ whole genome shotgun (WGS) entry which is preliminary data.</text>
</comment>
<dbReference type="PANTHER" id="PTHR11803:SF58">
    <property type="entry name" value="PROTEIN HMF1-RELATED"/>
    <property type="match status" value="1"/>
</dbReference>
<dbReference type="AlphaFoldDB" id="A0A3M8PTE2"/>
<dbReference type="Gene3D" id="3.30.1330.40">
    <property type="entry name" value="RutC-like"/>
    <property type="match status" value="1"/>
</dbReference>
<name>A0A3M8PTE2_9GAMM</name>
<dbReference type="InterPro" id="IPR006175">
    <property type="entry name" value="YjgF/YER057c/UK114"/>
</dbReference>
<sequence>MIQRSAIVPHGMEFIRDDIGYAPGVLSGNTLYIAGQIGRNAKRQLVEEKRQQFIQCFENMKAVLHTAKMDFADVVEITSYHTDMRDLPLYMEVRNLYFAGCLPAWTAIGAASLCGTAGYFLEVKAIAVKSS</sequence>
<dbReference type="RefSeq" id="WP_123096880.1">
    <property type="nucleotide sequence ID" value="NZ_RIZG01000017.1"/>
</dbReference>
<evidence type="ECO:0000313" key="2">
    <source>
        <dbReference type="EMBL" id="RNF47173.1"/>
    </source>
</evidence>
<dbReference type="GO" id="GO:0019239">
    <property type="term" value="F:deaminase activity"/>
    <property type="evidence" value="ECO:0007669"/>
    <property type="project" value="TreeGrafter"/>
</dbReference>
<dbReference type="Pfam" id="PF01042">
    <property type="entry name" value="Ribonuc_L-PSP"/>
    <property type="match status" value="1"/>
</dbReference>
<evidence type="ECO:0000256" key="1">
    <source>
        <dbReference type="ARBA" id="ARBA00010552"/>
    </source>
</evidence>
<dbReference type="OrthoDB" id="9809792at2"/>
<protein>
    <submittedName>
        <fullName evidence="2">RidA family protein</fullName>
    </submittedName>
</protein>
<comment type="similarity">
    <text evidence="1">Belongs to the RutC family.</text>
</comment>
<dbReference type="SUPFAM" id="SSF55298">
    <property type="entry name" value="YjgF-like"/>
    <property type="match status" value="1"/>
</dbReference>
<evidence type="ECO:0000313" key="3">
    <source>
        <dbReference type="Proteomes" id="UP000280507"/>
    </source>
</evidence>
<proteinExistence type="inferred from homology"/>
<dbReference type="Proteomes" id="UP000280507">
    <property type="component" value="Unassembled WGS sequence"/>
</dbReference>
<dbReference type="GO" id="GO:0005829">
    <property type="term" value="C:cytosol"/>
    <property type="evidence" value="ECO:0007669"/>
    <property type="project" value="TreeGrafter"/>
</dbReference>
<accession>A0A3M8PTE2</accession>